<protein>
    <submittedName>
        <fullName evidence="14">TMEM175 family protein</fullName>
    </submittedName>
</protein>
<keyword evidence="3" id="KW-0813">Transport</keyword>
<dbReference type="RefSeq" id="WP_379158454.1">
    <property type="nucleotide sequence ID" value="NZ_JBHSRJ010000009.1"/>
</dbReference>
<feature type="transmembrane region" description="Helical" evidence="13">
    <location>
        <begin position="54"/>
        <end position="71"/>
    </location>
</feature>
<dbReference type="Proteomes" id="UP001596135">
    <property type="component" value="Unassembled WGS sequence"/>
</dbReference>
<evidence type="ECO:0000256" key="4">
    <source>
        <dbReference type="ARBA" id="ARBA00022538"/>
    </source>
</evidence>
<keyword evidence="15" id="KW-1185">Reference proteome</keyword>
<keyword evidence="6" id="KW-0631">Potassium channel</keyword>
<feature type="transmembrane region" description="Helical" evidence="13">
    <location>
        <begin position="153"/>
        <end position="174"/>
    </location>
</feature>
<comment type="caution">
    <text evidence="14">The sequence shown here is derived from an EMBL/GenBank/DDBJ whole genome shotgun (WGS) entry which is preliminary data.</text>
</comment>
<organism evidence="14 15">
    <name type="scientific">Nocardioides hankookensis</name>
    <dbReference type="NCBI Taxonomy" id="443157"/>
    <lineage>
        <taxon>Bacteria</taxon>
        <taxon>Bacillati</taxon>
        <taxon>Actinomycetota</taxon>
        <taxon>Actinomycetes</taxon>
        <taxon>Propionibacteriales</taxon>
        <taxon>Nocardioidaceae</taxon>
        <taxon>Nocardioides</taxon>
    </lineage>
</organism>
<evidence type="ECO:0000256" key="1">
    <source>
        <dbReference type="ARBA" id="ARBA00004141"/>
    </source>
</evidence>
<evidence type="ECO:0000256" key="10">
    <source>
        <dbReference type="ARBA" id="ARBA00023136"/>
    </source>
</evidence>
<evidence type="ECO:0000256" key="8">
    <source>
        <dbReference type="ARBA" id="ARBA00022989"/>
    </source>
</evidence>
<feature type="transmembrane region" description="Helical" evidence="13">
    <location>
        <begin position="121"/>
        <end position="141"/>
    </location>
</feature>
<comment type="similarity">
    <text evidence="2">Belongs to the TMEM175 family.</text>
</comment>
<evidence type="ECO:0000256" key="7">
    <source>
        <dbReference type="ARBA" id="ARBA00022958"/>
    </source>
</evidence>
<accession>A0ABW1LPD1</accession>
<keyword evidence="11" id="KW-0407">Ion channel</keyword>
<gene>
    <name evidence="14" type="ORF">ACFPYL_19945</name>
</gene>
<dbReference type="PANTHER" id="PTHR31462:SF5">
    <property type="entry name" value="ENDOSOMAL_LYSOSOMAL PROTON CHANNEL TMEM175"/>
    <property type="match status" value="1"/>
</dbReference>
<proteinExistence type="inferred from homology"/>
<reference evidence="15" key="1">
    <citation type="journal article" date="2019" name="Int. J. Syst. Evol. Microbiol.">
        <title>The Global Catalogue of Microorganisms (GCM) 10K type strain sequencing project: providing services to taxonomists for standard genome sequencing and annotation.</title>
        <authorList>
            <consortium name="The Broad Institute Genomics Platform"/>
            <consortium name="The Broad Institute Genome Sequencing Center for Infectious Disease"/>
            <person name="Wu L."/>
            <person name="Ma J."/>
        </authorList>
    </citation>
    <scope>NUCLEOTIDE SEQUENCE [LARGE SCALE GENOMIC DNA]</scope>
    <source>
        <strain evidence="15">CCUG 54522</strain>
    </source>
</reference>
<keyword evidence="7" id="KW-0630">Potassium</keyword>
<feature type="transmembrane region" description="Helical" evidence="13">
    <location>
        <begin position="180"/>
        <end position="197"/>
    </location>
</feature>
<evidence type="ECO:0000256" key="12">
    <source>
        <dbReference type="ARBA" id="ARBA00034430"/>
    </source>
</evidence>
<dbReference type="InterPro" id="IPR010617">
    <property type="entry name" value="TMEM175-like"/>
</dbReference>
<feature type="transmembrane region" description="Helical" evidence="13">
    <location>
        <begin position="12"/>
        <end position="34"/>
    </location>
</feature>
<keyword evidence="5 13" id="KW-0812">Transmembrane</keyword>
<keyword evidence="10 13" id="KW-0472">Membrane</keyword>
<evidence type="ECO:0000256" key="6">
    <source>
        <dbReference type="ARBA" id="ARBA00022826"/>
    </source>
</evidence>
<sequence length="212" mass="23742">MVHPDNDRGFERFVTFLDAIVAIAITLLVLPLVELTADVDEYDSVNQLLRENKSELWAFLLSFLVVSRFWFAQHDSVRHLVRYDQRAANLLMLWAVTIVFLPFPTALMAEAEDNATTKVLYIGTLIATMLVLAVFEAYLRAHPELTDADPEHDLDPVVGIVNVLMLLLALAITLATPATSYFPILLLLVAGPIANGWRRLRGRGDRRTSVGE</sequence>
<evidence type="ECO:0000256" key="9">
    <source>
        <dbReference type="ARBA" id="ARBA00023065"/>
    </source>
</evidence>
<dbReference type="Pfam" id="PF06736">
    <property type="entry name" value="TMEM175"/>
    <property type="match status" value="1"/>
</dbReference>
<keyword evidence="8 13" id="KW-1133">Transmembrane helix</keyword>
<evidence type="ECO:0000256" key="3">
    <source>
        <dbReference type="ARBA" id="ARBA00022448"/>
    </source>
</evidence>
<feature type="transmembrane region" description="Helical" evidence="13">
    <location>
        <begin position="91"/>
        <end position="109"/>
    </location>
</feature>
<dbReference type="EMBL" id="JBHSRJ010000009">
    <property type="protein sequence ID" value="MFC6045368.1"/>
    <property type="molecule type" value="Genomic_DNA"/>
</dbReference>
<evidence type="ECO:0000256" key="11">
    <source>
        <dbReference type="ARBA" id="ARBA00023303"/>
    </source>
</evidence>
<comment type="subcellular location">
    <subcellularLocation>
        <location evidence="1">Membrane</location>
        <topology evidence="1">Multi-pass membrane protein</topology>
    </subcellularLocation>
</comment>
<keyword evidence="9" id="KW-0406">Ion transport</keyword>
<keyword evidence="4" id="KW-0633">Potassium transport</keyword>
<evidence type="ECO:0000256" key="13">
    <source>
        <dbReference type="SAM" id="Phobius"/>
    </source>
</evidence>
<dbReference type="PANTHER" id="PTHR31462">
    <property type="entry name" value="ENDOSOMAL/LYSOSOMAL POTASSIUM CHANNEL TMEM175"/>
    <property type="match status" value="1"/>
</dbReference>
<evidence type="ECO:0000256" key="2">
    <source>
        <dbReference type="ARBA" id="ARBA00006920"/>
    </source>
</evidence>
<evidence type="ECO:0000313" key="14">
    <source>
        <dbReference type="EMBL" id="MFC6045368.1"/>
    </source>
</evidence>
<comment type="catalytic activity">
    <reaction evidence="12">
        <text>K(+)(in) = K(+)(out)</text>
        <dbReference type="Rhea" id="RHEA:29463"/>
        <dbReference type="ChEBI" id="CHEBI:29103"/>
    </reaction>
</comment>
<evidence type="ECO:0000313" key="15">
    <source>
        <dbReference type="Proteomes" id="UP001596135"/>
    </source>
</evidence>
<evidence type="ECO:0000256" key="5">
    <source>
        <dbReference type="ARBA" id="ARBA00022692"/>
    </source>
</evidence>
<name>A0ABW1LPD1_9ACTN</name>